<organism evidence="1 2">
    <name type="scientific">Elaeophora elaphi</name>
    <dbReference type="NCBI Taxonomy" id="1147741"/>
    <lineage>
        <taxon>Eukaryota</taxon>
        <taxon>Metazoa</taxon>
        <taxon>Ecdysozoa</taxon>
        <taxon>Nematoda</taxon>
        <taxon>Chromadorea</taxon>
        <taxon>Rhabditida</taxon>
        <taxon>Spirurina</taxon>
        <taxon>Spiruromorpha</taxon>
        <taxon>Filarioidea</taxon>
        <taxon>Onchocercidae</taxon>
        <taxon>Elaeophora</taxon>
    </lineage>
</organism>
<accession>A0A0R3RYU8</accession>
<keyword evidence="1" id="KW-1185">Reference proteome</keyword>
<protein>
    <submittedName>
        <fullName evidence="2">C-type lectin domain-containing protein</fullName>
    </submittedName>
</protein>
<dbReference type="AlphaFoldDB" id="A0A0R3RYU8"/>
<dbReference type="Proteomes" id="UP000050640">
    <property type="component" value="Unplaced"/>
</dbReference>
<proteinExistence type="predicted"/>
<sequence>MLSSHNLFRVLSFELIMWSNQYLIAFFHLLITYNSASVDQLQLTTTEIQQSCQQCRKFEPPNCSAFIIGRECSEPTIVYEDCGECLRAKVWCGTKQLAILGTIAGEYDLYFLDRLHQNWWSSSAGEGVRMVIHANCTEQKEWLTVTELQIYGSQNVTIERLFCFQ</sequence>
<evidence type="ECO:0000313" key="1">
    <source>
        <dbReference type="Proteomes" id="UP000050640"/>
    </source>
</evidence>
<name>A0A0R3RYU8_9BILA</name>
<dbReference type="WBParaSite" id="EEL_0000746701-mRNA-1">
    <property type="protein sequence ID" value="EEL_0000746701-mRNA-1"/>
    <property type="gene ID" value="EEL_0000746701"/>
</dbReference>
<evidence type="ECO:0000313" key="2">
    <source>
        <dbReference type="WBParaSite" id="EEL_0000746701-mRNA-1"/>
    </source>
</evidence>
<reference evidence="2" key="1">
    <citation type="submission" date="2017-02" db="UniProtKB">
        <authorList>
            <consortium name="WormBaseParasite"/>
        </authorList>
    </citation>
    <scope>IDENTIFICATION</scope>
</reference>